<accession>A0A0Y0ADL0</accession>
<dbReference type="EMBL" id="KU253712">
    <property type="protein sequence ID" value="AMB18635.1"/>
    <property type="molecule type" value="Genomic_DNA"/>
</dbReference>
<evidence type="ECO:0000313" key="2">
    <source>
        <dbReference type="Proteomes" id="UP000204502"/>
    </source>
</evidence>
<evidence type="ECO:0000313" key="1">
    <source>
        <dbReference type="EMBL" id="AMB18635.1"/>
    </source>
</evidence>
<dbReference type="GeneID" id="28801714"/>
<keyword evidence="2" id="KW-1185">Reference proteome</keyword>
<proteinExistence type="predicted"/>
<name>A0A0Y0ADL0_9CAUD</name>
<dbReference type="KEGG" id="vg:28801714"/>
<organism evidence="1 2">
    <name type="scientific">Bacillus phage Eldridge</name>
    <dbReference type="NCBI Taxonomy" id="1776293"/>
    <lineage>
        <taxon>Viruses</taxon>
        <taxon>Duplodnaviria</taxon>
        <taxon>Heunggongvirae</taxon>
        <taxon>Uroviricota</taxon>
        <taxon>Caudoviricetes</taxon>
        <taxon>Herelleviridae</taxon>
        <taxon>Bastillevirinae</taxon>
        <taxon>Eldridgevirus</taxon>
        <taxon>Eldridgevirus eldridge</taxon>
    </lineage>
</organism>
<gene>
    <name evidence="1" type="ORF">Eldridge_055</name>
</gene>
<dbReference type="OrthoDB" id="22544at10239"/>
<dbReference type="RefSeq" id="YP_009274759.1">
    <property type="nucleotide sequence ID" value="NC_030920.1"/>
</dbReference>
<sequence>MTSFKHDPLWQEAKLTIGTSNWLEVAAYYRELGGENVFVYSVVNGLKRLIIDILSDETVLLLIEDRLATDTYENVLNSRKQFKYYEDIEFSTYILGNKKYRIATEIHK</sequence>
<dbReference type="Proteomes" id="UP000204502">
    <property type="component" value="Segment"/>
</dbReference>
<protein>
    <submittedName>
        <fullName evidence="1">Uncharacterized protein</fullName>
    </submittedName>
</protein>
<reference evidence="1 2" key="1">
    <citation type="journal article" date="2016" name="Genome Announc.">
        <title>Complete Genome Sequence of Bacillus megaterium Bacteriophage Eldridge.</title>
        <authorList>
            <person name="Reveille A.M."/>
            <person name="Eldridge K.A."/>
            <person name="Temple L.M."/>
        </authorList>
    </citation>
    <scope>NUCLEOTIDE SEQUENCE [LARGE SCALE GENOMIC DNA]</scope>
</reference>